<name>A0A2N5Y5G4_9GAMM</name>
<feature type="domain" description="TauD/TfdA-like" evidence="6">
    <location>
        <begin position="5"/>
        <end position="294"/>
    </location>
</feature>
<dbReference type="GO" id="GO:0046872">
    <property type="term" value="F:metal ion binding"/>
    <property type="evidence" value="ECO:0007669"/>
    <property type="project" value="UniProtKB-KW"/>
</dbReference>
<dbReference type="InterPro" id="IPR003819">
    <property type="entry name" value="TauD/TfdA-like"/>
</dbReference>
<dbReference type="OrthoDB" id="581608at2"/>
<protein>
    <submittedName>
        <fullName evidence="7">TauD/TfdA family dioxygenase</fullName>
    </submittedName>
</protein>
<evidence type="ECO:0000259" key="6">
    <source>
        <dbReference type="Pfam" id="PF02668"/>
    </source>
</evidence>
<dbReference type="GO" id="GO:0016706">
    <property type="term" value="F:2-oxoglutarate-dependent dioxygenase activity"/>
    <property type="evidence" value="ECO:0007669"/>
    <property type="project" value="UniProtKB-ARBA"/>
</dbReference>
<proteinExistence type="inferred from homology"/>
<organism evidence="7 8">
    <name type="scientific">Kineobactrum sediminis</name>
    <dbReference type="NCBI Taxonomy" id="1905677"/>
    <lineage>
        <taxon>Bacteria</taxon>
        <taxon>Pseudomonadati</taxon>
        <taxon>Pseudomonadota</taxon>
        <taxon>Gammaproteobacteria</taxon>
        <taxon>Cellvibrionales</taxon>
        <taxon>Halieaceae</taxon>
        <taxon>Kineobactrum</taxon>
    </lineage>
</organism>
<evidence type="ECO:0000256" key="2">
    <source>
        <dbReference type="ARBA" id="ARBA00022723"/>
    </source>
</evidence>
<dbReference type="PANTHER" id="PTHR43779">
    <property type="entry name" value="DIOXYGENASE RV0097-RELATED"/>
    <property type="match status" value="1"/>
</dbReference>
<dbReference type="PANTHER" id="PTHR43779:SF3">
    <property type="entry name" value="(3R)-3-[(CARBOXYMETHYL)AMINO]FATTY ACID OXYGENASE_DECARBOXYLASE"/>
    <property type="match status" value="1"/>
</dbReference>
<sequence>MTLTTQPLQHIGAEVSGLDITQPYTEALKQELRDLWYHHGLLLFRNQAVTPERQIEFSRIFGPLELHPLKATTSAEYPELFELENGGERDKAMTASYRGETIVGRLDWHFDLHYTGRPNHGAVLTAVEVAGEGGLTGFGDLAKAFDALDDETRALLGKIEVAYAFSMQRKHMRYVDLEGYEPGPYSPKKPADVRFPNFPESVYPAAMTHPVSGVKVLGIVEQFLDRVVTPHKVGLSNDEAIELLERLVAHTRKPQFHYFHQWQPGDMVLWDNWRLMHCATGTPVGVRRRINRTTIEGDRQLGRLLLDE</sequence>
<reference evidence="8" key="1">
    <citation type="submission" date="2017-11" db="EMBL/GenBank/DDBJ databases">
        <title>The draft genome sequence of Chromatocurvus sp. F02.</title>
        <authorList>
            <person name="Du Z.-J."/>
            <person name="Chang Y.-Q."/>
        </authorList>
    </citation>
    <scope>NUCLEOTIDE SEQUENCE [LARGE SCALE GENOMIC DNA]</scope>
    <source>
        <strain evidence="8">F02</strain>
    </source>
</reference>
<accession>A0A2N5Y5G4</accession>
<dbReference type="InterPro" id="IPR051178">
    <property type="entry name" value="TfdA_dioxygenase"/>
</dbReference>
<evidence type="ECO:0000256" key="5">
    <source>
        <dbReference type="ARBA" id="ARBA00023004"/>
    </source>
</evidence>
<evidence type="ECO:0000313" key="7">
    <source>
        <dbReference type="EMBL" id="PLW83640.1"/>
    </source>
</evidence>
<dbReference type="Gene3D" id="3.60.130.10">
    <property type="entry name" value="Clavaminate synthase-like"/>
    <property type="match status" value="1"/>
</dbReference>
<keyword evidence="5" id="KW-0408">Iron</keyword>
<evidence type="ECO:0000256" key="4">
    <source>
        <dbReference type="ARBA" id="ARBA00023002"/>
    </source>
</evidence>
<dbReference type="AlphaFoldDB" id="A0A2N5Y5G4"/>
<dbReference type="SUPFAM" id="SSF51197">
    <property type="entry name" value="Clavaminate synthase-like"/>
    <property type="match status" value="1"/>
</dbReference>
<keyword evidence="2" id="KW-0479">Metal-binding</keyword>
<keyword evidence="8" id="KW-1185">Reference proteome</keyword>
<comment type="caution">
    <text evidence="7">The sequence shown here is derived from an EMBL/GenBank/DDBJ whole genome shotgun (WGS) entry which is preliminary data.</text>
</comment>
<gene>
    <name evidence="7" type="ORF">CWI75_04630</name>
</gene>
<dbReference type="Pfam" id="PF02668">
    <property type="entry name" value="TauD"/>
    <property type="match status" value="1"/>
</dbReference>
<dbReference type="RefSeq" id="WP_101520321.1">
    <property type="nucleotide sequence ID" value="NZ_PKLZ01000002.1"/>
</dbReference>
<dbReference type="InterPro" id="IPR042098">
    <property type="entry name" value="TauD-like_sf"/>
</dbReference>
<comment type="similarity">
    <text evidence="1">Belongs to the TfdA dioxygenase family.</text>
</comment>
<dbReference type="Proteomes" id="UP000234845">
    <property type="component" value="Unassembled WGS sequence"/>
</dbReference>
<evidence type="ECO:0000256" key="3">
    <source>
        <dbReference type="ARBA" id="ARBA00022964"/>
    </source>
</evidence>
<dbReference type="EMBL" id="PKLZ01000002">
    <property type="protein sequence ID" value="PLW83640.1"/>
    <property type="molecule type" value="Genomic_DNA"/>
</dbReference>
<keyword evidence="4" id="KW-0560">Oxidoreductase</keyword>
<evidence type="ECO:0000313" key="8">
    <source>
        <dbReference type="Proteomes" id="UP000234845"/>
    </source>
</evidence>
<keyword evidence="3 7" id="KW-0223">Dioxygenase</keyword>
<evidence type="ECO:0000256" key="1">
    <source>
        <dbReference type="ARBA" id="ARBA00005896"/>
    </source>
</evidence>